<sequence>MKAMFYDLLPLSLLDDPGHLAATVFTSGCRFRCPFCHNALLQRVRPPKMPPETALRLLAERRGRLESVAVTGGEPTLWKDLPDFLAAVKALGYRVKLDTAGDRPDALADLLARGLVDFVAMDVKDAPERYGRYAPDPRAPERVRTASAVLRESGVPYEIRITVTPKLHEDEAILRAVRWIGPVPRLVLQAYRPAPGVMAPEIAGTEPTPPDRLRRLRARILAEAPAAATAVELRGG</sequence>
<keyword evidence="4" id="KW-0479">Metal-binding</keyword>
<comment type="cofactor">
    <cofactor evidence="1">
        <name>[4Fe-4S] cluster</name>
        <dbReference type="ChEBI" id="CHEBI:49883"/>
    </cofactor>
</comment>
<dbReference type="Pfam" id="PF04055">
    <property type="entry name" value="Radical_SAM"/>
    <property type="match status" value="1"/>
</dbReference>
<keyword evidence="5" id="KW-0408">Iron</keyword>
<dbReference type="Proteomes" id="UP000244180">
    <property type="component" value="Unassembled WGS sequence"/>
</dbReference>
<evidence type="ECO:0000256" key="6">
    <source>
        <dbReference type="ARBA" id="ARBA00023014"/>
    </source>
</evidence>
<evidence type="ECO:0000256" key="2">
    <source>
        <dbReference type="ARBA" id="ARBA00022485"/>
    </source>
</evidence>
<name>A0A2T5GFE7_HYDSH</name>
<dbReference type="RefSeq" id="WP_272999381.1">
    <property type="nucleotide sequence ID" value="NZ_PEBV01000001.1"/>
</dbReference>
<comment type="caution">
    <text evidence="8">The sequence shown here is derived from an EMBL/GenBank/DDBJ whole genome shotgun (WGS) entry which is preliminary data.</text>
</comment>
<proteinExistence type="predicted"/>
<dbReference type="GO" id="GO:0003824">
    <property type="term" value="F:catalytic activity"/>
    <property type="evidence" value="ECO:0007669"/>
    <property type="project" value="InterPro"/>
</dbReference>
<dbReference type="InterPro" id="IPR012840">
    <property type="entry name" value="NrdG2"/>
</dbReference>
<evidence type="ECO:0000256" key="3">
    <source>
        <dbReference type="ARBA" id="ARBA00022691"/>
    </source>
</evidence>
<dbReference type="InterPro" id="IPR058240">
    <property type="entry name" value="rSAM_sf"/>
</dbReference>
<evidence type="ECO:0000259" key="7">
    <source>
        <dbReference type="PROSITE" id="PS51918"/>
    </source>
</evidence>
<dbReference type="GO" id="GO:0046872">
    <property type="term" value="F:metal ion binding"/>
    <property type="evidence" value="ECO:0007669"/>
    <property type="project" value="UniProtKB-KW"/>
</dbReference>
<dbReference type="PROSITE" id="PS51257">
    <property type="entry name" value="PROKAR_LIPOPROTEIN"/>
    <property type="match status" value="1"/>
</dbReference>
<dbReference type="CDD" id="cd01335">
    <property type="entry name" value="Radical_SAM"/>
    <property type="match status" value="1"/>
</dbReference>
<dbReference type="InterPro" id="IPR034457">
    <property type="entry name" value="Organic_radical-activating"/>
</dbReference>
<evidence type="ECO:0000313" key="9">
    <source>
        <dbReference type="Proteomes" id="UP000244180"/>
    </source>
</evidence>
<evidence type="ECO:0000256" key="4">
    <source>
        <dbReference type="ARBA" id="ARBA00022723"/>
    </source>
</evidence>
<protein>
    <submittedName>
        <fullName evidence="8">Ribonucleotide reductase of class III (Anaerobic), activating protein</fullName>
    </submittedName>
</protein>
<reference evidence="8 9" key="1">
    <citation type="submission" date="2017-08" db="EMBL/GenBank/DDBJ databases">
        <title>Burning lignite coal seam in the remote Altai Mountains harbors a hydrogen-driven thermophilic microbial community.</title>
        <authorList>
            <person name="Kadnikov V.V."/>
            <person name="Mardanov A.V."/>
            <person name="Ivasenko D."/>
            <person name="Beletsky A.V."/>
            <person name="Karnachuk O.V."/>
            <person name="Ravin N.V."/>
        </authorList>
    </citation>
    <scope>NUCLEOTIDE SEQUENCE [LARGE SCALE GENOMIC DNA]</scope>
    <source>
        <strain evidence="8">AL33</strain>
    </source>
</reference>
<dbReference type="AlphaFoldDB" id="A0A2T5GFE7"/>
<dbReference type="PROSITE" id="PS51918">
    <property type="entry name" value="RADICAL_SAM"/>
    <property type="match status" value="1"/>
</dbReference>
<dbReference type="SMART" id="SM00729">
    <property type="entry name" value="Elp3"/>
    <property type="match status" value="1"/>
</dbReference>
<dbReference type="Gene3D" id="3.20.20.70">
    <property type="entry name" value="Aldolase class I"/>
    <property type="match status" value="1"/>
</dbReference>
<accession>A0A2T5GFE7</accession>
<gene>
    <name evidence="8" type="ORF">HSCHL_1851</name>
</gene>
<dbReference type="SUPFAM" id="SSF102114">
    <property type="entry name" value="Radical SAM enzymes"/>
    <property type="match status" value="1"/>
</dbReference>
<dbReference type="InterPro" id="IPR006638">
    <property type="entry name" value="Elp3/MiaA/NifB-like_rSAM"/>
</dbReference>
<organism evidence="8 9">
    <name type="scientific">Hydrogenibacillus schlegelii</name>
    <name type="common">Bacillus schlegelii</name>
    <dbReference type="NCBI Taxonomy" id="1484"/>
    <lineage>
        <taxon>Bacteria</taxon>
        <taxon>Bacillati</taxon>
        <taxon>Bacillota</taxon>
        <taxon>Bacilli</taxon>
        <taxon>Bacillales</taxon>
        <taxon>Bacillales Family X. Incertae Sedis</taxon>
        <taxon>Hydrogenibacillus</taxon>
    </lineage>
</organism>
<evidence type="ECO:0000256" key="5">
    <source>
        <dbReference type="ARBA" id="ARBA00023004"/>
    </source>
</evidence>
<keyword evidence="2" id="KW-0004">4Fe-4S</keyword>
<feature type="domain" description="Radical SAM core" evidence="7">
    <location>
        <begin position="15"/>
        <end position="232"/>
    </location>
</feature>
<dbReference type="InterPro" id="IPR007197">
    <property type="entry name" value="rSAM"/>
</dbReference>
<dbReference type="EMBL" id="PEBV01000001">
    <property type="protein sequence ID" value="PTQ54908.1"/>
    <property type="molecule type" value="Genomic_DNA"/>
</dbReference>
<evidence type="ECO:0000313" key="8">
    <source>
        <dbReference type="EMBL" id="PTQ54908.1"/>
    </source>
</evidence>
<dbReference type="PANTHER" id="PTHR30352">
    <property type="entry name" value="PYRUVATE FORMATE-LYASE-ACTIVATING ENZYME"/>
    <property type="match status" value="1"/>
</dbReference>
<dbReference type="PANTHER" id="PTHR30352:SF5">
    <property type="entry name" value="PYRUVATE FORMATE-LYASE 1-ACTIVATING ENZYME"/>
    <property type="match status" value="1"/>
</dbReference>
<dbReference type="NCBIfam" id="TIGR02495">
    <property type="entry name" value="NrdG2"/>
    <property type="match status" value="1"/>
</dbReference>
<evidence type="ECO:0000256" key="1">
    <source>
        <dbReference type="ARBA" id="ARBA00001966"/>
    </source>
</evidence>
<dbReference type="InterPro" id="IPR013785">
    <property type="entry name" value="Aldolase_TIM"/>
</dbReference>
<dbReference type="SFLD" id="SFLDG01094">
    <property type="entry name" value="Uncharacterised_Radical_SAM_Su"/>
    <property type="match status" value="1"/>
</dbReference>
<keyword evidence="3" id="KW-0949">S-adenosyl-L-methionine</keyword>
<dbReference type="SFLD" id="SFLDS00029">
    <property type="entry name" value="Radical_SAM"/>
    <property type="match status" value="1"/>
</dbReference>
<keyword evidence="6" id="KW-0411">Iron-sulfur</keyword>
<dbReference type="GO" id="GO:0051539">
    <property type="term" value="F:4 iron, 4 sulfur cluster binding"/>
    <property type="evidence" value="ECO:0007669"/>
    <property type="project" value="UniProtKB-KW"/>
</dbReference>